<dbReference type="SUPFAM" id="SSF53790">
    <property type="entry name" value="Tetrapyrrole methylase"/>
    <property type="match status" value="1"/>
</dbReference>
<dbReference type="InterPro" id="IPR038029">
    <property type="entry name" value="GbiG_N_sf"/>
</dbReference>
<dbReference type="Pfam" id="PF01890">
    <property type="entry name" value="CbiG_C"/>
    <property type="match status" value="1"/>
</dbReference>
<dbReference type="GO" id="GO:0016787">
    <property type="term" value="F:hydrolase activity"/>
    <property type="evidence" value="ECO:0007669"/>
    <property type="project" value="UniProtKB-KW"/>
</dbReference>
<dbReference type="RefSeq" id="WP_073481723.1">
    <property type="nucleotide sequence ID" value="NZ_FQVN01000003.1"/>
</dbReference>
<dbReference type="UniPathway" id="UPA00148"/>
<dbReference type="Gene3D" id="3.30.950.10">
    <property type="entry name" value="Methyltransferase, Cobalt-precorrin-4 Transmethylase, Domain 2"/>
    <property type="match status" value="1"/>
</dbReference>
<evidence type="ECO:0000256" key="4">
    <source>
        <dbReference type="ARBA" id="ARBA00022679"/>
    </source>
</evidence>
<evidence type="ECO:0000256" key="2">
    <source>
        <dbReference type="ARBA" id="ARBA00022573"/>
    </source>
</evidence>
<accession>A0A1M5B2W7</accession>
<dbReference type="STRING" id="2017.SAMN05444320_103366"/>
<dbReference type="InterPro" id="IPR036518">
    <property type="entry name" value="CobE/GbiG_C_sf"/>
</dbReference>
<dbReference type="InterPro" id="IPR021744">
    <property type="entry name" value="CbiG_N"/>
</dbReference>
<dbReference type="PANTHER" id="PTHR47036">
    <property type="entry name" value="COBALT-FACTOR III C(17)-METHYLTRANSFERASE-RELATED"/>
    <property type="match status" value="1"/>
</dbReference>
<dbReference type="Pfam" id="PF11760">
    <property type="entry name" value="CbiG_N"/>
    <property type="match status" value="1"/>
</dbReference>
<dbReference type="PANTHER" id="PTHR47036:SF1">
    <property type="entry name" value="COBALT-FACTOR III C(17)-METHYLTRANSFERASE-RELATED"/>
    <property type="match status" value="1"/>
</dbReference>
<dbReference type="GO" id="GO:0009236">
    <property type="term" value="P:cobalamin biosynthetic process"/>
    <property type="evidence" value="ECO:0007669"/>
    <property type="project" value="UniProtKB-UniPathway"/>
</dbReference>
<dbReference type="CDD" id="cd11646">
    <property type="entry name" value="Precorrin_3B_C17_MT"/>
    <property type="match status" value="1"/>
</dbReference>
<dbReference type="InterPro" id="IPR002750">
    <property type="entry name" value="CobE/GbiG_C"/>
</dbReference>
<dbReference type="SUPFAM" id="SSF159664">
    <property type="entry name" value="CobE/GbiG C-terminal domain-like"/>
    <property type="match status" value="1"/>
</dbReference>
<feature type="domain" description="Tetrapyrrole methylase" evidence="6">
    <location>
        <begin position="353"/>
        <end position="552"/>
    </location>
</feature>
<dbReference type="InterPro" id="IPR014776">
    <property type="entry name" value="4pyrrole_Mease_sub2"/>
</dbReference>
<protein>
    <submittedName>
        <fullName evidence="9">Cobalt-precorrin 5A hydrolase / precorrin-3B C17-methyltransferase</fullName>
    </submittedName>
</protein>
<gene>
    <name evidence="9" type="ORF">SAMN05444320_103366</name>
</gene>
<evidence type="ECO:0000313" key="9">
    <source>
        <dbReference type="EMBL" id="SHF36677.1"/>
    </source>
</evidence>
<dbReference type="OrthoDB" id="9804789at2"/>
<keyword evidence="5" id="KW-0949">S-adenosyl-L-methionine</keyword>
<evidence type="ECO:0000313" key="10">
    <source>
        <dbReference type="Proteomes" id="UP000184501"/>
    </source>
</evidence>
<dbReference type="Gene3D" id="3.40.1010.10">
    <property type="entry name" value="Cobalt-precorrin-4 Transmethylase, Domain 1"/>
    <property type="match status" value="1"/>
</dbReference>
<dbReference type="Pfam" id="PF00590">
    <property type="entry name" value="TP_methylase"/>
    <property type="match status" value="1"/>
</dbReference>
<evidence type="ECO:0000259" key="8">
    <source>
        <dbReference type="Pfam" id="PF11760"/>
    </source>
</evidence>
<evidence type="ECO:0000259" key="7">
    <source>
        <dbReference type="Pfam" id="PF01890"/>
    </source>
</evidence>
<dbReference type="AlphaFoldDB" id="A0A1M5B2W7"/>
<dbReference type="Gene3D" id="3.30.420.180">
    <property type="entry name" value="CobE/GbiG C-terminal domain"/>
    <property type="match status" value="1"/>
</dbReference>
<sequence>MIGVFAGTPAGRRSAAELAARLGPDAVVVDGPVRAALHRLWPRLGAAVFLLGPAATVRLVAPLLVDEHTDPGVVCVDEARGLAIALAGGHAGGADTLAERVAEVLGGAAVVSAGGDAVGTSPLDELVELLDAEVDGDLAACGAAVAAGAPVRLVNPMRFPLPALPSTVAADVDSPEWTVLVDDRIPVSAEQAAEWPGHPVRPTEGALLRLVPRTLVVGVGSSTGVSTSAVTTALSLVESEHGFDLGAVRAFATIDTKAAEQGIVEAVEDHGFWNADSALPLLRYPAAELSEVDVPNPDEEVRARTGTPSVAEAAALRGAAELAGGGAVELVVDKIRGAAVTVAVARVRPRGRLAVLGLGPDAADPRAPRVEAELRRAAVLVGLDRDVDRVRHLLRPGARVRASGPGAEEARARAAAELAANGAAVALVVSGDTELGRVTGPALEQVGADAELVAVPGVSAALAAAALLGAPLADDHAVIDLSDPRVPWEVVERRVRAVAEGDLVVCFPGVPDRDGRWGRALEILRAHRPPTTPVGLVSRAEDADQRVRTVLLVDLVPSEMDSGGSGGSGDTVIVGSSRTALVAGHMVTVPPTGP</sequence>
<dbReference type="InterPro" id="IPR051810">
    <property type="entry name" value="Precorrin_MeTrfase"/>
</dbReference>
<dbReference type="Gene3D" id="3.40.50.11220">
    <property type="match status" value="1"/>
</dbReference>
<keyword evidence="10" id="KW-1185">Reference proteome</keyword>
<keyword evidence="4 9" id="KW-0808">Transferase</keyword>
<dbReference type="GO" id="GO:0032259">
    <property type="term" value="P:methylation"/>
    <property type="evidence" value="ECO:0007669"/>
    <property type="project" value="UniProtKB-KW"/>
</dbReference>
<evidence type="ECO:0000256" key="5">
    <source>
        <dbReference type="ARBA" id="ARBA00022691"/>
    </source>
</evidence>
<name>A0A1M5B2W7_STRHI</name>
<feature type="domain" description="CobE/GbiG C-terminal" evidence="7">
    <location>
        <begin position="215"/>
        <end position="345"/>
    </location>
</feature>
<reference evidence="9 10" key="1">
    <citation type="submission" date="2016-11" db="EMBL/GenBank/DDBJ databases">
        <authorList>
            <person name="Jaros S."/>
            <person name="Januszkiewicz K."/>
            <person name="Wedrychowicz H."/>
        </authorList>
    </citation>
    <scope>NUCLEOTIDE SEQUENCE [LARGE SCALE GENOMIC DNA]</scope>
    <source>
        <strain evidence="9 10">DSM 44523</strain>
    </source>
</reference>
<keyword evidence="3 9" id="KW-0489">Methyltransferase</keyword>
<dbReference type="InterPro" id="IPR014777">
    <property type="entry name" value="4pyrrole_Mease_sub1"/>
</dbReference>
<evidence type="ECO:0000259" key="6">
    <source>
        <dbReference type="Pfam" id="PF00590"/>
    </source>
</evidence>
<evidence type="ECO:0000256" key="3">
    <source>
        <dbReference type="ARBA" id="ARBA00022603"/>
    </source>
</evidence>
<comment type="pathway">
    <text evidence="1">Cofactor biosynthesis; adenosylcobalamin biosynthesis.</text>
</comment>
<dbReference type="InterPro" id="IPR000878">
    <property type="entry name" value="4pyrrol_Mease"/>
</dbReference>
<keyword evidence="9" id="KW-0378">Hydrolase</keyword>
<dbReference type="GO" id="GO:0008168">
    <property type="term" value="F:methyltransferase activity"/>
    <property type="evidence" value="ECO:0007669"/>
    <property type="project" value="UniProtKB-KW"/>
</dbReference>
<organism evidence="9 10">
    <name type="scientific">Streptoalloteichus hindustanus</name>
    <dbReference type="NCBI Taxonomy" id="2017"/>
    <lineage>
        <taxon>Bacteria</taxon>
        <taxon>Bacillati</taxon>
        <taxon>Actinomycetota</taxon>
        <taxon>Actinomycetes</taxon>
        <taxon>Pseudonocardiales</taxon>
        <taxon>Pseudonocardiaceae</taxon>
        <taxon>Streptoalloteichus</taxon>
    </lineage>
</organism>
<dbReference type="InterPro" id="IPR035996">
    <property type="entry name" value="4pyrrol_Methylase_sf"/>
</dbReference>
<dbReference type="Proteomes" id="UP000184501">
    <property type="component" value="Unassembled WGS sequence"/>
</dbReference>
<keyword evidence="2" id="KW-0169">Cobalamin biosynthesis</keyword>
<evidence type="ECO:0000256" key="1">
    <source>
        <dbReference type="ARBA" id="ARBA00004953"/>
    </source>
</evidence>
<proteinExistence type="predicted"/>
<dbReference type="EMBL" id="FQVN01000003">
    <property type="protein sequence ID" value="SHF36677.1"/>
    <property type="molecule type" value="Genomic_DNA"/>
</dbReference>
<feature type="domain" description="Cobalamin synthesis G N-terminal" evidence="8">
    <location>
        <begin position="37"/>
        <end position="115"/>
    </location>
</feature>
<dbReference type="InterPro" id="IPR006363">
    <property type="entry name" value="Cbl_synth_CobJ/CibH_dom"/>
</dbReference>
<dbReference type="SUPFAM" id="SSF159672">
    <property type="entry name" value="CbiG N-terminal domain-like"/>
    <property type="match status" value="1"/>
</dbReference>